<keyword evidence="5 10" id="KW-0472">Membrane</keyword>
<evidence type="ECO:0000256" key="5">
    <source>
        <dbReference type="ARBA" id="ARBA00023136"/>
    </source>
</evidence>
<comment type="function">
    <text evidence="9 10">Fluoride-specific ion channel. Important for reducing fluoride concentration in the cell, thus reducing its toxicity.</text>
</comment>
<reference evidence="11 12" key="1">
    <citation type="submission" date="2022-07" db="EMBL/GenBank/DDBJ databases">
        <title>Novel species in genus Aeromicrobium.</title>
        <authorList>
            <person name="Ye L."/>
        </authorList>
    </citation>
    <scope>NUCLEOTIDE SEQUENCE [LARGE SCALE GENOMIC DNA]</scope>
    <source>
        <strain evidence="12">zg-Y50</strain>
    </source>
</reference>
<feature type="transmembrane region" description="Helical" evidence="10">
    <location>
        <begin position="110"/>
        <end position="135"/>
    </location>
</feature>
<evidence type="ECO:0000256" key="1">
    <source>
        <dbReference type="ARBA" id="ARBA00004651"/>
    </source>
</evidence>
<dbReference type="PANTHER" id="PTHR28259">
    <property type="entry name" value="FLUORIDE EXPORT PROTEIN 1-RELATED"/>
    <property type="match status" value="1"/>
</dbReference>
<evidence type="ECO:0000256" key="7">
    <source>
        <dbReference type="ARBA" id="ARBA00035120"/>
    </source>
</evidence>
<name>A0ABY5KLA7_9ACTN</name>
<feature type="transmembrane region" description="Helical" evidence="10">
    <location>
        <begin position="80"/>
        <end position="98"/>
    </location>
</feature>
<keyword evidence="6 10" id="KW-0407">Ion channel</keyword>
<organism evidence="11 12">
    <name type="scientific">Aeromicrobium duanguangcaii</name>
    <dbReference type="NCBI Taxonomy" id="2968086"/>
    <lineage>
        <taxon>Bacteria</taxon>
        <taxon>Bacillati</taxon>
        <taxon>Actinomycetota</taxon>
        <taxon>Actinomycetes</taxon>
        <taxon>Propionibacteriales</taxon>
        <taxon>Nocardioidaceae</taxon>
        <taxon>Aeromicrobium</taxon>
    </lineage>
</organism>
<gene>
    <name evidence="10" type="primary">fluC</name>
    <name evidence="10" type="synonym">crcB</name>
    <name evidence="11" type="ORF">NP095_03025</name>
</gene>
<proteinExistence type="inferred from homology"/>
<dbReference type="HAMAP" id="MF_00454">
    <property type="entry name" value="FluC"/>
    <property type="match status" value="1"/>
</dbReference>
<evidence type="ECO:0000313" key="12">
    <source>
        <dbReference type="Proteomes" id="UP001315860"/>
    </source>
</evidence>
<evidence type="ECO:0000256" key="3">
    <source>
        <dbReference type="ARBA" id="ARBA00022692"/>
    </source>
</evidence>
<keyword evidence="2 10" id="KW-1003">Cell membrane</keyword>
<accession>A0ABY5KLA7</accession>
<comment type="similarity">
    <text evidence="7 10">Belongs to the fluoride channel Fluc/FEX (TC 1.A.43) family.</text>
</comment>
<keyword evidence="10" id="KW-0813">Transport</keyword>
<evidence type="ECO:0000256" key="4">
    <source>
        <dbReference type="ARBA" id="ARBA00022989"/>
    </source>
</evidence>
<comment type="activity regulation">
    <text evidence="10">Na(+) is not transported, but it plays an essential structural role and its presence is essential for fluoride channel function.</text>
</comment>
<dbReference type="Proteomes" id="UP001315860">
    <property type="component" value="Chromosome"/>
</dbReference>
<dbReference type="EMBL" id="CP101990">
    <property type="protein sequence ID" value="UUI69098.1"/>
    <property type="molecule type" value="Genomic_DNA"/>
</dbReference>
<feature type="transmembrane region" description="Helical" evidence="10">
    <location>
        <begin position="12"/>
        <end position="33"/>
    </location>
</feature>
<feature type="binding site" evidence="10">
    <location>
        <position position="93"/>
    </location>
    <ligand>
        <name>Na(+)</name>
        <dbReference type="ChEBI" id="CHEBI:29101"/>
        <note>structural</note>
    </ligand>
</feature>
<dbReference type="InterPro" id="IPR003691">
    <property type="entry name" value="FluC"/>
</dbReference>
<evidence type="ECO:0000313" key="11">
    <source>
        <dbReference type="EMBL" id="UUI69098.1"/>
    </source>
</evidence>
<keyword evidence="3 10" id="KW-0812">Transmembrane</keyword>
<dbReference type="RefSeq" id="WP_232417480.1">
    <property type="nucleotide sequence ID" value="NZ_CP101990.1"/>
</dbReference>
<dbReference type="PANTHER" id="PTHR28259:SF1">
    <property type="entry name" value="FLUORIDE EXPORT PROTEIN 1-RELATED"/>
    <property type="match status" value="1"/>
</dbReference>
<protein>
    <recommendedName>
        <fullName evidence="10">Fluoride-specific ion channel FluC</fullName>
    </recommendedName>
</protein>
<feature type="transmembrane region" description="Helical" evidence="10">
    <location>
        <begin position="45"/>
        <end position="68"/>
    </location>
</feature>
<dbReference type="Pfam" id="PF02537">
    <property type="entry name" value="CRCB"/>
    <property type="match status" value="1"/>
</dbReference>
<comment type="subcellular location">
    <subcellularLocation>
        <location evidence="1 10">Cell membrane</location>
        <topology evidence="1 10">Multi-pass membrane protein</topology>
    </subcellularLocation>
</comment>
<sequence>MRGPDIPSPPVSALGPVLLVLTGGAVGTLVRAVLEDTFAAGPGEWPWTTFAINVSGSFLLGALVSALAARGDDSGGRRRVRLAGGTGVLGGFTTYSTFIVEVDELLRDGALGLGTAYALGSVVTGVLAAGLGVLLGGARTTSVDPDEAGR</sequence>
<keyword evidence="10" id="KW-0915">Sodium</keyword>
<keyword evidence="10" id="KW-0479">Metal-binding</keyword>
<evidence type="ECO:0000256" key="8">
    <source>
        <dbReference type="ARBA" id="ARBA00035585"/>
    </source>
</evidence>
<evidence type="ECO:0000256" key="9">
    <source>
        <dbReference type="ARBA" id="ARBA00049940"/>
    </source>
</evidence>
<keyword evidence="10" id="KW-0406">Ion transport</keyword>
<evidence type="ECO:0000256" key="10">
    <source>
        <dbReference type="HAMAP-Rule" id="MF_00454"/>
    </source>
</evidence>
<feature type="binding site" evidence="10">
    <location>
        <position position="90"/>
    </location>
    <ligand>
        <name>Na(+)</name>
        <dbReference type="ChEBI" id="CHEBI:29101"/>
        <note>structural</note>
    </ligand>
</feature>
<keyword evidence="12" id="KW-1185">Reference proteome</keyword>
<comment type="catalytic activity">
    <reaction evidence="8">
        <text>fluoride(in) = fluoride(out)</text>
        <dbReference type="Rhea" id="RHEA:76159"/>
        <dbReference type="ChEBI" id="CHEBI:17051"/>
    </reaction>
    <physiologicalReaction direction="left-to-right" evidence="8">
        <dbReference type="Rhea" id="RHEA:76160"/>
    </physiologicalReaction>
</comment>
<evidence type="ECO:0000256" key="6">
    <source>
        <dbReference type="ARBA" id="ARBA00023303"/>
    </source>
</evidence>
<keyword evidence="4 10" id="KW-1133">Transmembrane helix</keyword>
<evidence type="ECO:0000256" key="2">
    <source>
        <dbReference type="ARBA" id="ARBA00022475"/>
    </source>
</evidence>